<reference evidence="4 5" key="1">
    <citation type="journal article" date="2019" name="Nat. Microbiol.">
        <title>Mediterranean grassland soil C-N compound turnover is dependent on rainfall and depth, and is mediated by genomically divergent microorganisms.</title>
        <authorList>
            <person name="Diamond S."/>
            <person name="Andeer P.F."/>
            <person name="Li Z."/>
            <person name="Crits-Christoph A."/>
            <person name="Burstein D."/>
            <person name="Anantharaman K."/>
            <person name="Lane K.R."/>
            <person name="Thomas B.C."/>
            <person name="Pan C."/>
            <person name="Northen T.R."/>
            <person name="Banfield J.F."/>
        </authorList>
    </citation>
    <scope>NUCLEOTIDE SEQUENCE [LARGE SCALE GENOMIC DNA]</scope>
    <source>
        <strain evidence="2">WS_4</strain>
        <strain evidence="3">WS_7</strain>
    </source>
</reference>
<keyword evidence="1" id="KW-1133">Transmembrane helix</keyword>
<dbReference type="AlphaFoldDB" id="A0A538SSA7"/>
<proteinExistence type="predicted"/>
<evidence type="ECO:0008006" key="6">
    <source>
        <dbReference type="Google" id="ProtNLM"/>
    </source>
</evidence>
<dbReference type="Proteomes" id="UP000319829">
    <property type="component" value="Unassembled WGS sequence"/>
</dbReference>
<keyword evidence="1" id="KW-0472">Membrane</keyword>
<comment type="caution">
    <text evidence="2">The sequence shown here is derived from an EMBL/GenBank/DDBJ whole genome shotgun (WGS) entry which is preliminary data.</text>
</comment>
<organism evidence="2 5">
    <name type="scientific">Eiseniibacteriota bacterium</name>
    <dbReference type="NCBI Taxonomy" id="2212470"/>
    <lineage>
        <taxon>Bacteria</taxon>
        <taxon>Candidatus Eiseniibacteriota</taxon>
    </lineage>
</organism>
<dbReference type="InterPro" id="IPR012902">
    <property type="entry name" value="N_methyl_site"/>
</dbReference>
<dbReference type="Gene3D" id="3.30.700.10">
    <property type="entry name" value="Glycoprotein, Type 4 Pilin"/>
    <property type="match status" value="1"/>
</dbReference>
<protein>
    <recommendedName>
        <fullName evidence="6">Prepilin-type N-terminal cleavage/methylation domain-containing protein</fullName>
    </recommendedName>
</protein>
<dbReference type="EMBL" id="VBOU01000075">
    <property type="protein sequence ID" value="TMQ54273.1"/>
    <property type="molecule type" value="Genomic_DNA"/>
</dbReference>
<evidence type="ECO:0000256" key="1">
    <source>
        <dbReference type="SAM" id="Phobius"/>
    </source>
</evidence>
<dbReference type="Proteomes" id="UP000317366">
    <property type="component" value="Unassembled WGS sequence"/>
</dbReference>
<evidence type="ECO:0000313" key="4">
    <source>
        <dbReference type="Proteomes" id="UP000317366"/>
    </source>
</evidence>
<accession>A0A538SSA7</accession>
<dbReference type="InterPro" id="IPR045584">
    <property type="entry name" value="Pilin-like"/>
</dbReference>
<dbReference type="SUPFAM" id="SSF54523">
    <property type="entry name" value="Pili subunits"/>
    <property type="match status" value="1"/>
</dbReference>
<keyword evidence="1" id="KW-0812">Transmembrane</keyword>
<dbReference type="EMBL" id="VBOX01000010">
    <property type="protein sequence ID" value="TMQ66217.1"/>
    <property type="molecule type" value="Genomic_DNA"/>
</dbReference>
<dbReference type="Pfam" id="PF07963">
    <property type="entry name" value="N_methyl"/>
    <property type="match status" value="1"/>
</dbReference>
<evidence type="ECO:0000313" key="3">
    <source>
        <dbReference type="EMBL" id="TMQ66217.1"/>
    </source>
</evidence>
<evidence type="ECO:0000313" key="2">
    <source>
        <dbReference type="EMBL" id="TMQ54273.1"/>
    </source>
</evidence>
<feature type="transmembrane region" description="Helical" evidence="1">
    <location>
        <begin position="24"/>
        <end position="45"/>
    </location>
</feature>
<evidence type="ECO:0000313" key="5">
    <source>
        <dbReference type="Proteomes" id="UP000319829"/>
    </source>
</evidence>
<name>A0A538SSA7_UNCEI</name>
<gene>
    <name evidence="2" type="ORF">E6K74_06945</name>
    <name evidence="3" type="ORF">E6K77_01585</name>
</gene>
<sequence>MIPRCGARPGGASRAAHDSARPEGFSLTELIIIITILGILSWLAYPKVVAMDEIKLDTAARRLAADLRYAQSLAMSKRVIHGLLFEPALERYTVFAPSSGSPITDPADRARPMRVDYTSRAEFRGVLIQSAAFGTTPGVTFDYFGVPRDTSGVDLTSNGSVVLTYQGVTDTVLVAPQTGMVTVR</sequence>